<organism evidence="7 8">
    <name type="scientific">Candidatus Symbiobacter mobilis CR</name>
    <dbReference type="NCBI Taxonomy" id="946483"/>
    <lineage>
        <taxon>Bacteria</taxon>
        <taxon>Pseudomonadati</taxon>
        <taxon>Pseudomonadota</taxon>
        <taxon>Betaproteobacteria</taxon>
        <taxon>Burkholderiales</taxon>
        <taxon>Comamonadaceae</taxon>
    </lineage>
</organism>
<dbReference type="EMBL" id="CP004885">
    <property type="protein sequence ID" value="AGX88018.1"/>
    <property type="molecule type" value="Genomic_DNA"/>
</dbReference>
<comment type="function">
    <text evidence="6">Na(+)/H(+) antiporter that extrudes sodium in exchange for external protons.</text>
</comment>
<keyword evidence="4 6" id="KW-1133">Transmembrane helix</keyword>
<dbReference type="PATRIC" id="fig|946483.4.peg.1955"/>
<evidence type="ECO:0000256" key="6">
    <source>
        <dbReference type="HAMAP-Rule" id="MF_01844"/>
    </source>
</evidence>
<keyword evidence="6" id="KW-0813">Transport</keyword>
<comment type="similarity">
    <text evidence="6">Belongs to the NhaA Na(+)/H(+) (TC 2.A.33) antiporter family.</text>
</comment>
<keyword evidence="6" id="KW-0739">Sodium transport</keyword>
<keyword evidence="6" id="KW-0050">Antiport</keyword>
<keyword evidence="5 6" id="KW-0472">Membrane</keyword>
<comment type="catalytic activity">
    <reaction evidence="6">
        <text>Na(+)(in) + 2 H(+)(out) = Na(+)(out) + 2 H(+)(in)</text>
        <dbReference type="Rhea" id="RHEA:29251"/>
        <dbReference type="ChEBI" id="CHEBI:15378"/>
        <dbReference type="ChEBI" id="CHEBI:29101"/>
    </reaction>
</comment>
<feature type="transmembrane region" description="Helical" evidence="6">
    <location>
        <begin position="336"/>
        <end position="359"/>
    </location>
</feature>
<evidence type="ECO:0000313" key="8">
    <source>
        <dbReference type="Proteomes" id="UP000017184"/>
    </source>
</evidence>
<gene>
    <name evidence="6" type="primary">nhaA</name>
    <name evidence="7" type="ORF">Cenrod_1941</name>
</gene>
<dbReference type="NCBIfam" id="NF007112">
    <property type="entry name" value="PRK09561.1"/>
    <property type="match status" value="1"/>
</dbReference>
<keyword evidence="6" id="KW-0915">Sodium</keyword>
<dbReference type="Pfam" id="PF06965">
    <property type="entry name" value="Na_H_antiport_1"/>
    <property type="match status" value="1"/>
</dbReference>
<dbReference type="RefSeq" id="WP_022774726.1">
    <property type="nucleotide sequence ID" value="NC_022576.1"/>
</dbReference>
<dbReference type="GO" id="GO:0006885">
    <property type="term" value="P:regulation of pH"/>
    <property type="evidence" value="ECO:0007669"/>
    <property type="project" value="UniProtKB-UniRule"/>
</dbReference>
<feature type="transmembrane region" description="Helical" evidence="6">
    <location>
        <begin position="296"/>
        <end position="324"/>
    </location>
</feature>
<dbReference type="Gene3D" id="1.20.1530.10">
    <property type="entry name" value="Na+/H+ antiporter like domain"/>
    <property type="match status" value="1"/>
</dbReference>
<reference evidence="7 8" key="1">
    <citation type="journal article" date="2013" name="Genome Biol.">
        <title>Genomic analysis reveals key aspects of prokaryotic symbiosis in the phototrophic consortium "Chlorochromatium aggregatum".</title>
        <authorList>
            <person name="Liu Z."/>
            <person name="Muller J."/>
            <person name="Li T."/>
            <person name="Alvey R.M."/>
            <person name="Vogl K."/>
            <person name="Frigaard N.U."/>
            <person name="Rockwell N.C."/>
            <person name="Boyd E.S."/>
            <person name="Tomsho L.P."/>
            <person name="Schuster S.C."/>
            <person name="Henke P."/>
            <person name="Rohde M."/>
            <person name="Overmann J."/>
            <person name="Bryant D.A."/>
        </authorList>
    </citation>
    <scope>NUCLEOTIDE SEQUENCE [LARGE SCALE GENOMIC DNA]</scope>
    <source>
        <strain evidence="7">CR</strain>
    </source>
</reference>
<dbReference type="PANTHER" id="PTHR30341:SF0">
    <property type="entry name" value="NA(+)_H(+) ANTIPORTER NHAA"/>
    <property type="match status" value="1"/>
</dbReference>
<dbReference type="PANTHER" id="PTHR30341">
    <property type="entry name" value="SODIUM ION/PROTON ANTIPORTER NHAA-RELATED"/>
    <property type="match status" value="1"/>
</dbReference>
<comment type="subcellular location">
    <subcellularLocation>
        <location evidence="1">Cell inner membrane</location>
        <topology evidence="1">Multi-pass membrane protein</topology>
    </subcellularLocation>
    <subcellularLocation>
        <location evidence="6">Cell membrane</location>
        <topology evidence="6">Multi-pass membrane protein</topology>
    </subcellularLocation>
</comment>
<feature type="transmembrane region" description="Helical" evidence="6">
    <location>
        <begin position="217"/>
        <end position="245"/>
    </location>
</feature>
<dbReference type="NCBIfam" id="TIGR00773">
    <property type="entry name" value="NhaA"/>
    <property type="match status" value="1"/>
</dbReference>
<proteinExistence type="inferred from homology"/>
<evidence type="ECO:0000256" key="1">
    <source>
        <dbReference type="ARBA" id="ARBA00004429"/>
    </source>
</evidence>
<dbReference type="STRING" id="946483.Cenrod_1941"/>
<dbReference type="GO" id="GO:0005886">
    <property type="term" value="C:plasma membrane"/>
    <property type="evidence" value="ECO:0007669"/>
    <property type="project" value="UniProtKB-SubCell"/>
</dbReference>
<dbReference type="GO" id="GO:0015385">
    <property type="term" value="F:sodium:proton antiporter activity"/>
    <property type="evidence" value="ECO:0007669"/>
    <property type="project" value="UniProtKB-UniRule"/>
</dbReference>
<evidence type="ECO:0000256" key="3">
    <source>
        <dbReference type="ARBA" id="ARBA00022692"/>
    </source>
</evidence>
<dbReference type="AlphaFoldDB" id="U5NCQ7"/>
<dbReference type="HOGENOM" id="CLU_015803_1_0_4"/>
<dbReference type="InterPro" id="IPR004670">
    <property type="entry name" value="NhaA"/>
</dbReference>
<name>U5NCQ7_9BURK</name>
<feature type="transmembrane region" description="Helical" evidence="6">
    <location>
        <begin position="20"/>
        <end position="40"/>
    </location>
</feature>
<feature type="transmembrane region" description="Helical" evidence="6">
    <location>
        <begin position="162"/>
        <end position="183"/>
    </location>
</feature>
<evidence type="ECO:0000256" key="5">
    <source>
        <dbReference type="ARBA" id="ARBA00023136"/>
    </source>
</evidence>
<protein>
    <recommendedName>
        <fullName evidence="6">Na(+)/H(+) antiporter NhaA</fullName>
    </recommendedName>
    <alternativeName>
        <fullName evidence="6">Sodium/proton antiporter NhaA</fullName>
    </alternativeName>
</protein>
<keyword evidence="3 6" id="KW-0812">Transmembrane</keyword>
<feature type="transmembrane region" description="Helical" evidence="6">
    <location>
        <begin position="134"/>
        <end position="153"/>
    </location>
</feature>
<keyword evidence="8" id="KW-1185">Reference proteome</keyword>
<dbReference type="Proteomes" id="UP000017184">
    <property type="component" value="Chromosome"/>
</dbReference>
<feature type="transmembrane region" description="Helical" evidence="6">
    <location>
        <begin position="102"/>
        <end position="122"/>
    </location>
</feature>
<evidence type="ECO:0000256" key="4">
    <source>
        <dbReference type="ARBA" id="ARBA00022989"/>
    </source>
</evidence>
<keyword evidence="2 6" id="KW-1003">Cell membrane</keyword>
<feature type="transmembrane region" description="Helical" evidence="6">
    <location>
        <begin position="371"/>
        <end position="390"/>
    </location>
</feature>
<dbReference type="HAMAP" id="MF_01844">
    <property type="entry name" value="NhaA"/>
    <property type="match status" value="1"/>
</dbReference>
<feature type="transmembrane region" description="Helical" evidence="6">
    <location>
        <begin position="265"/>
        <end position="284"/>
    </location>
</feature>
<feature type="transmembrane region" description="Helical" evidence="6">
    <location>
        <begin position="189"/>
        <end position="205"/>
    </location>
</feature>
<dbReference type="OrthoDB" id="9808135at2"/>
<dbReference type="NCBIfam" id="NF007111">
    <property type="entry name" value="PRK09560.1"/>
    <property type="match status" value="1"/>
</dbReference>
<accession>U5NCQ7</accession>
<keyword evidence="6" id="KW-0406">Ion transport</keyword>
<dbReference type="KEGG" id="cbx:Cenrod_1941"/>
<sequence length="394" mass="41648">MAKLVIRRRFLPEHFTHESAGGVVLAVAALAALVASNSALGGWYQALVHLHAEVVFGDRALVLSKSLLHWVNDLWMAVFFFQVGLEIKREFLEGELSGPGQLLLPATAALGGMAMPALWYTMINWGDAAALRGWAIPAATDIAFALGVVALLGSRVPPSLKVFLTAVAIIDDLGAIVVIALFYTSSLSWPMLGGAFVACGVLWGLHRLRVCRVDVYALVGLVLWFFVLQSGVHATLAGVLTALAIPMRTASGGKVLEQVEHDLRPWVAFAILPVFAFVNAGVALQGVTWQTLLSPVPLGIGLGLVLGKTLGVFGASLLLIRMGWVPQPTGTTTLQLFGIGVLCGMGFTMSLFIGGLAFGGLDPLYTLELKLGVLCGSLTAGVLGSVLLGYRPRK</sequence>
<dbReference type="eggNOG" id="COG3004">
    <property type="taxonomic scope" value="Bacteria"/>
</dbReference>
<evidence type="ECO:0000256" key="2">
    <source>
        <dbReference type="ARBA" id="ARBA00022475"/>
    </source>
</evidence>
<evidence type="ECO:0000313" key="7">
    <source>
        <dbReference type="EMBL" id="AGX88018.1"/>
    </source>
</evidence>
<dbReference type="InterPro" id="IPR023171">
    <property type="entry name" value="Na/H_antiporter_dom_sf"/>
</dbReference>